<evidence type="ECO:0000313" key="9">
    <source>
        <dbReference type="Proteomes" id="UP000422736"/>
    </source>
</evidence>
<name>A0ABX6F4J2_KLUMA</name>
<feature type="region of interest" description="Disordered" evidence="6">
    <location>
        <begin position="363"/>
        <end position="403"/>
    </location>
</feature>
<feature type="compositionally biased region" description="Basic and acidic residues" evidence="6">
    <location>
        <begin position="370"/>
        <end position="393"/>
    </location>
</feature>
<accession>A0ABX6F4J2</accession>
<dbReference type="InterPro" id="IPR031590">
    <property type="entry name" value="PRP9_N"/>
</dbReference>
<dbReference type="PANTHER" id="PTHR12786">
    <property type="entry name" value="SPLICING FACTOR SF3A-RELATED"/>
    <property type="match status" value="1"/>
</dbReference>
<comment type="subcellular location">
    <subcellularLocation>
        <location evidence="1">Nucleus</location>
    </subcellularLocation>
</comment>
<dbReference type="PANTHER" id="PTHR12786:SF2">
    <property type="entry name" value="SPLICING FACTOR 3A SUBUNIT 3"/>
    <property type="match status" value="1"/>
</dbReference>
<dbReference type="PROSITE" id="PS50171">
    <property type="entry name" value="ZF_MATRIN"/>
    <property type="match status" value="1"/>
</dbReference>
<dbReference type="InterPro" id="IPR051421">
    <property type="entry name" value="RNA_Proc_DNA_Dmg_Regulator"/>
</dbReference>
<protein>
    <submittedName>
        <fullName evidence="8">Pre-mRNA-splicing factor PRP9</fullName>
    </submittedName>
</protein>
<dbReference type="Proteomes" id="UP000422736">
    <property type="component" value="Chromosome 6"/>
</dbReference>
<organism evidence="8 9">
    <name type="scientific">Kluyveromyces marxianus</name>
    <name type="common">Yeast</name>
    <name type="synonym">Candida kefyr</name>
    <dbReference type="NCBI Taxonomy" id="4911"/>
    <lineage>
        <taxon>Eukaryota</taxon>
        <taxon>Fungi</taxon>
        <taxon>Dikarya</taxon>
        <taxon>Ascomycota</taxon>
        <taxon>Saccharomycotina</taxon>
        <taxon>Saccharomycetes</taxon>
        <taxon>Saccharomycetales</taxon>
        <taxon>Saccharomycetaceae</taxon>
        <taxon>Kluyveromyces</taxon>
    </lineage>
</organism>
<gene>
    <name evidence="8" type="primary">PRP9</name>
    <name evidence="8" type="ORF">FIM1_4019</name>
</gene>
<evidence type="ECO:0000256" key="1">
    <source>
        <dbReference type="ARBA" id="ARBA00004123"/>
    </source>
</evidence>
<keyword evidence="4" id="KW-0862">Zinc</keyword>
<dbReference type="InterPro" id="IPR024598">
    <property type="entry name" value="SF3a60/Prp9_C"/>
</dbReference>
<evidence type="ECO:0000259" key="7">
    <source>
        <dbReference type="PROSITE" id="PS50171"/>
    </source>
</evidence>
<reference evidence="8 9" key="1">
    <citation type="submission" date="2016-03" db="EMBL/GenBank/DDBJ databases">
        <title>How can Kluyveromyces marxianus grow so fast - potential evolutionary course in Saccharomyces Complex revealed by comparative genomics.</title>
        <authorList>
            <person name="Mo W."/>
            <person name="Lu W."/>
            <person name="Yang X."/>
            <person name="Qi J."/>
            <person name="Lv H."/>
        </authorList>
    </citation>
    <scope>NUCLEOTIDE SEQUENCE [LARGE SCALE GENOMIC DNA]</scope>
    <source>
        <strain evidence="8 9">FIM1</strain>
    </source>
</reference>
<keyword evidence="5" id="KW-0539">Nucleus</keyword>
<evidence type="ECO:0000313" key="8">
    <source>
        <dbReference type="EMBL" id="QGN17288.1"/>
    </source>
</evidence>
<dbReference type="EMBL" id="CP015059">
    <property type="protein sequence ID" value="QGN17288.1"/>
    <property type="molecule type" value="Genomic_DNA"/>
</dbReference>
<evidence type="ECO:0000256" key="5">
    <source>
        <dbReference type="ARBA" id="ARBA00023242"/>
    </source>
</evidence>
<evidence type="ECO:0000256" key="3">
    <source>
        <dbReference type="ARBA" id="ARBA00022771"/>
    </source>
</evidence>
<keyword evidence="2" id="KW-0479">Metal-binding</keyword>
<dbReference type="Pfam" id="PF11931">
    <property type="entry name" value="SF3a60_Prp9_C"/>
    <property type="match status" value="1"/>
</dbReference>
<dbReference type="Pfam" id="PF16958">
    <property type="entry name" value="PRP9_N"/>
    <property type="match status" value="1"/>
</dbReference>
<evidence type="ECO:0000256" key="2">
    <source>
        <dbReference type="ARBA" id="ARBA00022723"/>
    </source>
</evidence>
<evidence type="ECO:0000256" key="4">
    <source>
        <dbReference type="ARBA" id="ARBA00022833"/>
    </source>
</evidence>
<sequence>MPNLCFEQKRGILEELEIIEDAISARLRRNPEIFYKFNDTLRTLGESHLEVPKSDVTSNRIYKSKKSKRSRKQMKAQELEISLFLGRYRKLLKCLQQDSLNPVLVDQFKDDDLTFEKFETITSEIINNSSQESQSLEETKKKYQMFSSSIGNTKNILSSFGQIIDVQKSFDRNEYFGMYLELSGLFSSWLNIIKKADYTMTMFIHLLQSFTTYDFLFNPLIERNTKEYRLLITNVVKYYKSFFSKAYPLIDKEILSKKIQDDFTKYISIGIPVPQSSEEGKLFCVVGDKEFDNQNALNDYLNSKAYADILSKNRKNLLGEFTFHFYSQFFSKELQNTLSFVERKLAFTDEELREEMDKLQEQYESSLYGPDEKEDKPAYQEADDEKKQTKEVDPSNPFSLPLGPDGFPIPRWLYKVQGLDVKYTCEICGNQIYHGRREFEKHFQQKKHTEGLRSLGIIPSPAFKDISTISEAKTLWESMNSKNSSNKISATPGLSATAMALEEEDSEGNVMSSQVYEELKKQGLL</sequence>
<keyword evidence="9" id="KW-1185">Reference proteome</keyword>
<proteinExistence type="predicted"/>
<dbReference type="InterPro" id="IPR000690">
    <property type="entry name" value="Matrin/U1-C_Znf_C2H2"/>
</dbReference>
<feature type="domain" description="Matrin-type" evidence="7">
    <location>
        <begin position="423"/>
        <end position="454"/>
    </location>
</feature>
<keyword evidence="3" id="KW-0863">Zinc-finger</keyword>
<evidence type="ECO:0000256" key="6">
    <source>
        <dbReference type="SAM" id="MobiDB-lite"/>
    </source>
</evidence>